<feature type="compositionally biased region" description="Polar residues" evidence="8">
    <location>
        <begin position="511"/>
        <end position="532"/>
    </location>
</feature>
<evidence type="ECO:0000256" key="2">
    <source>
        <dbReference type="ARBA" id="ARBA00022679"/>
    </source>
</evidence>
<keyword evidence="2" id="KW-0808">Transferase</keyword>
<feature type="region of interest" description="Disordered" evidence="8">
    <location>
        <begin position="1095"/>
        <end position="1159"/>
    </location>
</feature>
<feature type="binding site" evidence="7">
    <location>
        <position position="46"/>
    </location>
    <ligand>
        <name>ATP</name>
        <dbReference type="ChEBI" id="CHEBI:30616"/>
    </ligand>
</feature>
<feature type="compositionally biased region" description="Polar residues" evidence="8">
    <location>
        <begin position="408"/>
        <end position="428"/>
    </location>
</feature>
<comment type="caution">
    <text evidence="10">The sequence shown here is derived from an EMBL/GenBank/DDBJ whole genome shotgun (WGS) entry which is preliminary data.</text>
</comment>
<dbReference type="Gene3D" id="1.10.510.10">
    <property type="entry name" value="Transferase(Phosphotransferase) domain 1"/>
    <property type="match status" value="1"/>
</dbReference>
<evidence type="ECO:0000256" key="4">
    <source>
        <dbReference type="ARBA" id="ARBA00022777"/>
    </source>
</evidence>
<proteinExistence type="inferred from homology"/>
<dbReference type="GO" id="GO:0005524">
    <property type="term" value="F:ATP binding"/>
    <property type="evidence" value="ECO:0007669"/>
    <property type="project" value="UniProtKB-UniRule"/>
</dbReference>
<dbReference type="PROSITE" id="PS00107">
    <property type="entry name" value="PROTEIN_KINASE_ATP"/>
    <property type="match status" value="1"/>
</dbReference>
<dbReference type="GO" id="GO:0015630">
    <property type="term" value="C:microtubule cytoskeleton"/>
    <property type="evidence" value="ECO:0007669"/>
    <property type="project" value="UniProtKB-ARBA"/>
</dbReference>
<evidence type="ECO:0000256" key="7">
    <source>
        <dbReference type="PROSITE-ProRule" id="PRU10141"/>
    </source>
</evidence>
<evidence type="ECO:0000313" key="11">
    <source>
        <dbReference type="Proteomes" id="UP000663882"/>
    </source>
</evidence>
<name>A0A815BLT8_9BILA</name>
<dbReference type="FunFam" id="1.10.510.10:FF:000481">
    <property type="entry name" value="Asator, isoform D"/>
    <property type="match status" value="1"/>
</dbReference>
<sequence length="1159" mass="131238">MSEADLLQPDNLVRDRWKVISKVGGGGFGQIYEAYDLVIKENVALKLESAKQPKQVLKMEVTVLRRLQGKDHICKFLGGGTNELYNYVVMTLQGKNLAELRRSQTRQCFSLSTSLRISIQILQAIESIHSIGFLHRDIKPSNFSMGRLSTTCRKVYMLDFGLARKYTNAEGSVRAARPQAGFRGTVRYASINAHKNKEMGRQDDLWSLFYMLVEFVTGQLPWRRIKDKEQVGQMKEKYDLTIFLKNLPPEFKQFLEHIQNLRYEDKPDYELLQNLFHTAITRRGFKEPDLFDWETEINGIENETNAVPTPAQPPPQPQQVLSNINNKLSAEMTKAVVTTQPCGASTTINTRQQATENDAFDERLKSPKQTNVMSDQSAARRVIPKSLDRNTRRAAQPTNTTEKDISTSKKQQQQRTPLTTAQISELSQRLRRSNQSKSTTGEPLTPTSKLINKEDSPASVSHSDSAKAKNRLNPLKSSDIPILDESLSPFVIMSTSTGGTEYGKPPKTPRSGRTATSRSDAIVSTRQITSRPGDSEAMSIPAGTYAIKAGPQTVLSQWVISLDEPIEDEISDNQHSAKWEDAQEKLQSATHEPSQYHPALSSISVPLVNNPLSPSNMNSQQITTVNNLQSPIIYATISNSNINDGRYQQYNRPLLRTVDENSTKGTMNSYDEKENKQKESIVYSHEQPLIETLPFENYRTIDKTGNISLLRNNNYMNINRLSNDEDGHDGDVDEDDEDDREQSKRKNIEQKFLQQSRQKNLINESFSRNIPSSKMINTSVQSSPNTSTILMMMMKQGNGEKSEILGENQIQISKNEKQKNEYHPIDVSSTIQSKLSDLSILPVDEHQQNKIRKYSFIPARFFKTRLIAKSTEQLNHSFINDNPLNYTIPSLQSNSAISILKQNFLQQPTPSTRIQSSNHNEDESIMNSRDKNNIELNNDQQHFSNGARKSLSTFEVHRGDDFSKKLSFYENNAFSNNNNNNNNNNDNSSRRSMFQQSSSIPSTTKSSNDIMNISTQQIYSRPNLSTTINDQIQHNKSSKDLLDPPIAHPVYYHQQQQQQQPLSLYPSTSYYINNTTPTIIGSSILENGPIDYQQYQPSSLSNNNFIPDDVSSSSTGHLPKPPPGIPNQNARRRRYKVDNMNNRQKDQNPEGSSERSPMT</sequence>
<keyword evidence="1" id="KW-0723">Serine/threonine-protein kinase</keyword>
<feature type="compositionally biased region" description="Polar residues" evidence="8">
    <location>
        <begin position="367"/>
        <end position="377"/>
    </location>
</feature>
<feature type="region of interest" description="Disordered" evidence="8">
    <location>
        <begin position="973"/>
        <end position="1009"/>
    </location>
</feature>
<dbReference type="OrthoDB" id="5979581at2759"/>
<feature type="domain" description="Protein kinase" evidence="9">
    <location>
        <begin position="17"/>
        <end position="280"/>
    </location>
</feature>
<dbReference type="InterPro" id="IPR011009">
    <property type="entry name" value="Kinase-like_dom_sf"/>
</dbReference>
<evidence type="ECO:0000259" key="9">
    <source>
        <dbReference type="PROSITE" id="PS50011"/>
    </source>
</evidence>
<dbReference type="CDD" id="cd14017">
    <property type="entry name" value="STKc_TTBK"/>
    <property type="match status" value="1"/>
</dbReference>
<feature type="compositionally biased region" description="Polar residues" evidence="8">
    <location>
        <begin position="752"/>
        <end position="763"/>
    </location>
</feature>
<evidence type="ECO:0000256" key="8">
    <source>
        <dbReference type="SAM" id="MobiDB-lite"/>
    </source>
</evidence>
<feature type="compositionally biased region" description="Polar residues" evidence="8">
    <location>
        <begin position="435"/>
        <end position="450"/>
    </location>
</feature>
<dbReference type="Pfam" id="PF00069">
    <property type="entry name" value="Pkinase"/>
    <property type="match status" value="1"/>
</dbReference>
<dbReference type="PANTHER" id="PTHR11909">
    <property type="entry name" value="CASEIN KINASE-RELATED"/>
    <property type="match status" value="1"/>
</dbReference>
<dbReference type="SUPFAM" id="SSF56112">
    <property type="entry name" value="Protein kinase-like (PK-like)"/>
    <property type="match status" value="1"/>
</dbReference>
<evidence type="ECO:0000256" key="5">
    <source>
        <dbReference type="ARBA" id="ARBA00022840"/>
    </source>
</evidence>
<dbReference type="GO" id="GO:0004674">
    <property type="term" value="F:protein serine/threonine kinase activity"/>
    <property type="evidence" value="ECO:0007669"/>
    <property type="project" value="UniProtKB-KW"/>
</dbReference>
<reference evidence="10" key="1">
    <citation type="submission" date="2021-02" db="EMBL/GenBank/DDBJ databases">
        <authorList>
            <person name="Nowell W R."/>
        </authorList>
    </citation>
    <scope>NUCLEOTIDE SEQUENCE</scope>
</reference>
<keyword evidence="3 7" id="KW-0547">Nucleotide-binding</keyword>
<evidence type="ECO:0000256" key="6">
    <source>
        <dbReference type="ARBA" id="ARBA00061588"/>
    </source>
</evidence>
<feature type="compositionally biased region" description="Polar residues" evidence="8">
    <location>
        <begin position="347"/>
        <end position="356"/>
    </location>
</feature>
<feature type="region of interest" description="Disordered" evidence="8">
    <location>
        <begin position="496"/>
        <end position="537"/>
    </location>
</feature>
<feature type="compositionally biased region" description="Acidic residues" evidence="8">
    <location>
        <begin position="724"/>
        <end position="740"/>
    </location>
</feature>
<dbReference type="AlphaFoldDB" id="A0A815BLT8"/>
<dbReference type="InterPro" id="IPR050235">
    <property type="entry name" value="CK1_Ser-Thr_kinase"/>
</dbReference>
<evidence type="ECO:0000256" key="3">
    <source>
        <dbReference type="ARBA" id="ARBA00022741"/>
    </source>
</evidence>
<dbReference type="InterPro" id="IPR000719">
    <property type="entry name" value="Prot_kinase_dom"/>
</dbReference>
<dbReference type="EMBL" id="CAJNOO010002510">
    <property type="protein sequence ID" value="CAF1274511.1"/>
    <property type="molecule type" value="Genomic_DNA"/>
</dbReference>
<gene>
    <name evidence="10" type="ORF">RFH988_LOCUS28367</name>
</gene>
<feature type="compositionally biased region" description="Polar residues" evidence="8">
    <location>
        <begin position="1095"/>
        <end position="1116"/>
    </location>
</feature>
<dbReference type="FunFam" id="3.30.200.20:FF:000358">
    <property type="entry name" value="Tau tubulin kinase 2b"/>
    <property type="match status" value="1"/>
</dbReference>
<dbReference type="Proteomes" id="UP000663882">
    <property type="component" value="Unassembled WGS sequence"/>
</dbReference>
<keyword evidence="5 7" id="KW-0067">ATP-binding</keyword>
<feature type="region of interest" description="Disordered" evidence="8">
    <location>
        <begin position="721"/>
        <end position="763"/>
    </location>
</feature>
<comment type="similarity">
    <text evidence="6">Belongs to the protein kinase superfamily. CK1 Ser/Thr protein kinase family.</text>
</comment>
<evidence type="ECO:0000256" key="1">
    <source>
        <dbReference type="ARBA" id="ARBA00022527"/>
    </source>
</evidence>
<feature type="compositionally biased region" description="Polar residues" evidence="8">
    <location>
        <begin position="1149"/>
        <end position="1159"/>
    </location>
</feature>
<keyword evidence="4" id="KW-0418">Kinase</keyword>
<evidence type="ECO:0000313" key="10">
    <source>
        <dbReference type="EMBL" id="CAF1274511.1"/>
    </source>
</evidence>
<dbReference type="InterPro" id="IPR047916">
    <property type="entry name" value="TTBK_Asator-like_STKc"/>
</dbReference>
<feature type="region of interest" description="Disordered" evidence="8">
    <location>
        <begin position="347"/>
        <end position="472"/>
    </location>
</feature>
<dbReference type="InterPro" id="IPR017441">
    <property type="entry name" value="Protein_kinase_ATP_BS"/>
</dbReference>
<accession>A0A815BLT8</accession>
<organism evidence="10 11">
    <name type="scientific">Rotaria sordida</name>
    <dbReference type="NCBI Taxonomy" id="392033"/>
    <lineage>
        <taxon>Eukaryota</taxon>
        <taxon>Metazoa</taxon>
        <taxon>Spiralia</taxon>
        <taxon>Gnathifera</taxon>
        <taxon>Rotifera</taxon>
        <taxon>Eurotatoria</taxon>
        <taxon>Bdelloidea</taxon>
        <taxon>Philodinida</taxon>
        <taxon>Philodinidae</taxon>
        <taxon>Rotaria</taxon>
    </lineage>
</organism>
<protein>
    <recommendedName>
        <fullName evidence="9">Protein kinase domain-containing protein</fullName>
    </recommendedName>
</protein>
<feature type="compositionally biased region" description="Low complexity" evidence="8">
    <location>
        <begin position="973"/>
        <end position="1007"/>
    </location>
</feature>
<dbReference type="PROSITE" id="PS50011">
    <property type="entry name" value="PROTEIN_KINASE_DOM"/>
    <property type="match status" value="1"/>
</dbReference>
<dbReference type="SMART" id="SM00220">
    <property type="entry name" value="S_TKc"/>
    <property type="match status" value="1"/>
</dbReference>